<dbReference type="Proteomes" id="UP000267027">
    <property type="component" value="Unassembled WGS sequence"/>
</dbReference>
<dbReference type="PANTHER" id="PTHR46895:SF4">
    <property type="entry name" value="G-PROTEIN COUPLED RECEPTORS FAMILY 1 PROFILE DOMAIN-CONTAINING PROTEIN"/>
    <property type="match status" value="1"/>
</dbReference>
<keyword evidence="3" id="KW-1185">Reference proteome</keyword>
<proteinExistence type="predicted"/>
<reference evidence="4" key="1">
    <citation type="submission" date="2017-02" db="UniProtKB">
        <authorList>
            <consortium name="WormBaseParasite"/>
        </authorList>
    </citation>
    <scope>IDENTIFICATION</scope>
</reference>
<evidence type="ECO:0000256" key="1">
    <source>
        <dbReference type="SAM" id="Phobius"/>
    </source>
</evidence>
<keyword evidence="1" id="KW-0812">Transmembrane</keyword>
<evidence type="ECO:0000313" key="3">
    <source>
        <dbReference type="Proteomes" id="UP000267027"/>
    </source>
</evidence>
<evidence type="ECO:0000313" key="4">
    <source>
        <dbReference type="WBParaSite" id="ACOC_0000385201-mRNA-1"/>
    </source>
</evidence>
<gene>
    <name evidence="2" type="ORF">ACOC_LOCUS3853</name>
</gene>
<accession>A0A0R3PHM5</accession>
<name>A0A0R3PHM5_ANGCS</name>
<protein>
    <submittedName>
        <fullName evidence="4">Ovule protein</fullName>
    </submittedName>
</protein>
<dbReference type="STRING" id="334426.A0A0R3PHM5"/>
<keyword evidence="1" id="KW-0472">Membrane</keyword>
<reference evidence="2 3" key="2">
    <citation type="submission" date="2018-11" db="EMBL/GenBank/DDBJ databases">
        <authorList>
            <consortium name="Pathogen Informatics"/>
        </authorList>
    </citation>
    <scope>NUCLEOTIDE SEQUENCE [LARGE SCALE GENOMIC DNA]</scope>
    <source>
        <strain evidence="2 3">Costa Rica</strain>
    </source>
</reference>
<dbReference type="WBParaSite" id="ACOC_0000385201-mRNA-1">
    <property type="protein sequence ID" value="ACOC_0000385201-mRNA-1"/>
    <property type="gene ID" value="ACOC_0000385201"/>
</dbReference>
<dbReference type="EMBL" id="UYYA01001495">
    <property type="protein sequence ID" value="VDM55438.1"/>
    <property type="molecule type" value="Genomic_DNA"/>
</dbReference>
<dbReference type="PANTHER" id="PTHR46895">
    <property type="entry name" value="PROTEIN CBG20548-RELATED"/>
    <property type="match status" value="1"/>
</dbReference>
<feature type="transmembrane region" description="Helical" evidence="1">
    <location>
        <begin position="80"/>
        <end position="100"/>
    </location>
</feature>
<evidence type="ECO:0000313" key="2">
    <source>
        <dbReference type="EMBL" id="VDM55438.1"/>
    </source>
</evidence>
<dbReference type="AlphaFoldDB" id="A0A0R3PHM5"/>
<keyword evidence="1" id="KW-1133">Transmembrane helix</keyword>
<feature type="transmembrane region" description="Helical" evidence="1">
    <location>
        <begin position="26"/>
        <end position="47"/>
    </location>
</feature>
<organism evidence="4">
    <name type="scientific">Angiostrongylus costaricensis</name>
    <name type="common">Nematode worm</name>
    <dbReference type="NCBI Taxonomy" id="334426"/>
    <lineage>
        <taxon>Eukaryota</taxon>
        <taxon>Metazoa</taxon>
        <taxon>Ecdysozoa</taxon>
        <taxon>Nematoda</taxon>
        <taxon>Chromadorea</taxon>
        <taxon>Rhabditida</taxon>
        <taxon>Rhabditina</taxon>
        <taxon>Rhabditomorpha</taxon>
        <taxon>Strongyloidea</taxon>
        <taxon>Metastrongylidae</taxon>
        <taxon>Angiostrongylus</taxon>
    </lineage>
</organism>
<sequence>MISPVLFDNLGQVNFPRFTSSWCSSLFLFSTLVICGKASNFILFCLGSKHFRLRLIKLTRRKVHRKMDIKKLLKRLHSRSTVTITVKSLYLASILMYHLYHM</sequence>
<dbReference type="OrthoDB" id="10011262at2759"/>